<dbReference type="AlphaFoldDB" id="A0A0K2VR35"/>
<protein>
    <recommendedName>
        <fullName evidence="3">DUF3088 domain-containing protein</fullName>
    </recommendedName>
</protein>
<dbReference type="InterPro" id="IPR021439">
    <property type="entry name" value="DUF3088"/>
</dbReference>
<accession>A0A0K2VR35</accession>
<dbReference type="EMBL" id="CCND01000005">
    <property type="protein sequence ID" value="CDX51043.1"/>
    <property type="molecule type" value="Genomic_DNA"/>
</dbReference>
<evidence type="ECO:0000313" key="2">
    <source>
        <dbReference type="Proteomes" id="UP000182888"/>
    </source>
</evidence>
<evidence type="ECO:0008006" key="3">
    <source>
        <dbReference type="Google" id="ProtNLM"/>
    </source>
</evidence>
<evidence type="ECO:0000313" key="1">
    <source>
        <dbReference type="EMBL" id="CDX51043.1"/>
    </source>
</evidence>
<dbReference type="Proteomes" id="UP000182888">
    <property type="component" value="Unassembled WGS sequence"/>
</dbReference>
<sequence length="120" mass="12870">MTSANPDKAALFLFAPDFEDAKFPDQRFFCRHSALVEGVLTSFPALLDAIDVRRIAFPRPRAEVIELVGEANQALPVLVLPAGQSSAHASGEANGRKFVSGAEPIIDALVERGLIPPPHP</sequence>
<name>A0A0K2VR35_MESPL</name>
<organism evidence="1 2">
    <name type="scientific">Mesorhizobium plurifarium</name>
    <dbReference type="NCBI Taxonomy" id="69974"/>
    <lineage>
        <taxon>Bacteria</taxon>
        <taxon>Pseudomonadati</taxon>
        <taxon>Pseudomonadota</taxon>
        <taxon>Alphaproteobacteria</taxon>
        <taxon>Hyphomicrobiales</taxon>
        <taxon>Phyllobacteriaceae</taxon>
        <taxon>Mesorhizobium</taxon>
    </lineage>
</organism>
<gene>
    <name evidence="1" type="ORF">MPL1032_130107</name>
</gene>
<dbReference type="Pfam" id="PF11287">
    <property type="entry name" value="DUF3088"/>
    <property type="match status" value="1"/>
</dbReference>
<proteinExistence type="predicted"/>
<reference evidence="2" key="1">
    <citation type="submission" date="2014-08" db="EMBL/GenBank/DDBJ databases">
        <authorList>
            <person name="Edwards T."/>
        </authorList>
    </citation>
    <scope>NUCLEOTIDE SEQUENCE [LARGE SCALE GENOMIC DNA]</scope>
</reference>